<dbReference type="AlphaFoldDB" id="A0A7X6BBV8"/>
<reference evidence="2 3" key="1">
    <citation type="submission" date="2020-03" db="EMBL/GenBank/DDBJ databases">
        <title>Genomic Encyclopedia of Type Strains, Phase IV (KMG-IV): sequencing the most valuable type-strain genomes for metagenomic binning, comparative biology and taxonomic classification.</title>
        <authorList>
            <person name="Goeker M."/>
        </authorList>
    </citation>
    <scope>NUCLEOTIDE SEQUENCE [LARGE SCALE GENOMIC DNA]</scope>
    <source>
        <strain evidence="2 3">DSM 7225</strain>
    </source>
</reference>
<gene>
    <name evidence="2" type="ORF">GGR89_000264</name>
</gene>
<comment type="caution">
    <text evidence="2">The sequence shown here is derived from an EMBL/GenBank/DDBJ whole genome shotgun (WGS) entry which is preliminary data.</text>
</comment>
<dbReference type="NCBIfam" id="TIGR02595">
    <property type="entry name" value="PEP_CTERM"/>
    <property type="match status" value="1"/>
</dbReference>
<dbReference type="InterPro" id="IPR013424">
    <property type="entry name" value="Ice-binding_C"/>
</dbReference>
<evidence type="ECO:0000259" key="1">
    <source>
        <dbReference type="Pfam" id="PF07589"/>
    </source>
</evidence>
<dbReference type="Pfam" id="PF07589">
    <property type="entry name" value="PEP-CTERM"/>
    <property type="match status" value="1"/>
</dbReference>
<protein>
    <recommendedName>
        <fullName evidence="1">Ice-binding protein C-terminal domain-containing protein</fullName>
    </recommendedName>
</protein>
<accession>A0A7X6BBV8</accession>
<sequence>MLAGVSGTIDNVAATFDLGFGSPSYFFNFGLINTPTGFVSTGLSLYTGTEAAPTFKLGTFTLTPNTPGPAYSLTISAVPEPASWAMLLAGFGALGTMVRRRRDVTVRVRFGG</sequence>
<evidence type="ECO:0000313" key="3">
    <source>
        <dbReference type="Proteomes" id="UP000531251"/>
    </source>
</evidence>
<dbReference type="NCBIfam" id="NF035944">
    <property type="entry name" value="PEPxxWA-CTERM"/>
    <property type="match status" value="1"/>
</dbReference>
<proteinExistence type="predicted"/>
<keyword evidence="3" id="KW-1185">Reference proteome</keyword>
<evidence type="ECO:0000313" key="2">
    <source>
        <dbReference type="EMBL" id="NJB95972.1"/>
    </source>
</evidence>
<feature type="domain" description="Ice-binding protein C-terminal" evidence="1">
    <location>
        <begin position="77"/>
        <end position="101"/>
    </location>
</feature>
<dbReference type="RefSeq" id="WP_164521748.1">
    <property type="nucleotide sequence ID" value="NZ_BAAADY010000042.1"/>
</dbReference>
<dbReference type="EMBL" id="JAATJB010000001">
    <property type="protein sequence ID" value="NJB95972.1"/>
    <property type="molecule type" value="Genomic_DNA"/>
</dbReference>
<dbReference type="Proteomes" id="UP000531251">
    <property type="component" value="Unassembled WGS sequence"/>
</dbReference>
<name>A0A7X6BBV8_9SPHN</name>
<organism evidence="2 3">
    <name type="scientific">Sphingomonas trueperi</name>
    <dbReference type="NCBI Taxonomy" id="53317"/>
    <lineage>
        <taxon>Bacteria</taxon>
        <taxon>Pseudomonadati</taxon>
        <taxon>Pseudomonadota</taxon>
        <taxon>Alphaproteobacteria</taxon>
        <taxon>Sphingomonadales</taxon>
        <taxon>Sphingomonadaceae</taxon>
        <taxon>Sphingomonas</taxon>
    </lineage>
</organism>